<evidence type="ECO:0000313" key="4">
    <source>
        <dbReference type="Proteomes" id="UP000004959"/>
    </source>
</evidence>
<dbReference type="GO" id="GO:0005524">
    <property type="term" value="F:ATP binding"/>
    <property type="evidence" value="ECO:0007669"/>
    <property type="project" value="InterPro"/>
</dbReference>
<dbReference type="Gene3D" id="3.40.50.300">
    <property type="entry name" value="P-loop containing nucleotide triphosphate hydrolases"/>
    <property type="match status" value="1"/>
</dbReference>
<dbReference type="GO" id="GO:0005886">
    <property type="term" value="C:plasma membrane"/>
    <property type="evidence" value="ECO:0007669"/>
    <property type="project" value="TreeGrafter"/>
</dbReference>
<dbReference type="GO" id="GO:0022857">
    <property type="term" value="F:transmembrane transporter activity"/>
    <property type="evidence" value="ECO:0007669"/>
    <property type="project" value="TreeGrafter"/>
</dbReference>
<dbReference type="OrthoDB" id="9791546at2"/>
<evidence type="ECO:0000259" key="2">
    <source>
        <dbReference type="PROSITE" id="PS50893"/>
    </source>
</evidence>
<dbReference type="PANTHER" id="PTHR24220:SF689">
    <property type="entry name" value="LIPOPROTEIN-RELEASING SYSTEM ATP-BINDING PROTEIN LOLD"/>
    <property type="match status" value="1"/>
</dbReference>
<evidence type="ECO:0000256" key="1">
    <source>
        <dbReference type="ARBA" id="ARBA00005417"/>
    </source>
</evidence>
<name>G9WIF3_9LACO</name>
<dbReference type="AlphaFoldDB" id="G9WIF3"/>
<proteinExistence type="inferred from homology"/>
<dbReference type="InterPro" id="IPR003439">
    <property type="entry name" value="ABC_transporter-like_ATP-bd"/>
</dbReference>
<dbReference type="PATRIC" id="fig|1045004.4.peg.862"/>
<protein>
    <submittedName>
        <fullName evidence="3">ABC-type antimicrobial peptide transport system ATPase component</fullName>
    </submittedName>
</protein>
<dbReference type="GO" id="GO:0016887">
    <property type="term" value="F:ATP hydrolysis activity"/>
    <property type="evidence" value="ECO:0007669"/>
    <property type="project" value="InterPro"/>
</dbReference>
<evidence type="ECO:0000313" key="3">
    <source>
        <dbReference type="EMBL" id="EHN58965.1"/>
    </source>
</evidence>
<reference evidence="3 4" key="1">
    <citation type="journal article" date="2012" name="PLoS ONE">
        <title>Functional divergence in the genus oenococcus as predicted by genome sequencing of the newly-described species, Oenococcus kitaharae.</title>
        <authorList>
            <person name="Borneman A.R."/>
            <person name="McCarthy J.M."/>
            <person name="Chambers P.J."/>
            <person name="Bartowsky E.J."/>
        </authorList>
    </citation>
    <scope>NUCLEOTIDE SEQUENCE [LARGE SCALE GENOMIC DNA]</scope>
    <source>
        <strain evidence="4">DSM17330</strain>
    </source>
</reference>
<dbReference type="HOGENOM" id="CLU_000604_1_22_9"/>
<dbReference type="Proteomes" id="UP000004959">
    <property type="component" value="Chromosome"/>
</dbReference>
<dbReference type="EMBL" id="AFVZ01000001">
    <property type="protein sequence ID" value="EHN58965.1"/>
    <property type="molecule type" value="Genomic_DNA"/>
</dbReference>
<dbReference type="SUPFAM" id="SSF52540">
    <property type="entry name" value="P-loop containing nucleoside triphosphate hydrolases"/>
    <property type="match status" value="1"/>
</dbReference>
<accession>G9WIF3</accession>
<organism evidence="3 4">
    <name type="scientific">Oenococcus kitaharae DSM 17330</name>
    <dbReference type="NCBI Taxonomy" id="1045004"/>
    <lineage>
        <taxon>Bacteria</taxon>
        <taxon>Bacillati</taxon>
        <taxon>Bacillota</taxon>
        <taxon>Bacilli</taxon>
        <taxon>Lactobacillales</taxon>
        <taxon>Lactobacillaceae</taxon>
        <taxon>Oenococcus</taxon>
    </lineage>
</organism>
<keyword evidence="4" id="KW-1185">Reference proteome</keyword>
<comment type="caution">
    <text evidence="3">The sequence shown here is derived from an EMBL/GenBank/DDBJ whole genome shotgun (WGS) entry which is preliminary data.</text>
</comment>
<dbReference type="STRING" id="336988.NT96_08065"/>
<dbReference type="InterPro" id="IPR027417">
    <property type="entry name" value="P-loop_NTPase"/>
</dbReference>
<dbReference type="PROSITE" id="PS50893">
    <property type="entry name" value="ABC_TRANSPORTER_2"/>
    <property type="match status" value="1"/>
</dbReference>
<comment type="similarity">
    <text evidence="1">Belongs to the ABC transporter superfamily.</text>
</comment>
<dbReference type="RefSeq" id="WP_007745610.1">
    <property type="nucleotide sequence ID" value="NZ_CM001398.1"/>
</dbReference>
<dbReference type="InterPro" id="IPR015854">
    <property type="entry name" value="ABC_transpr_LolD-like"/>
</dbReference>
<gene>
    <name evidence="3" type="ORF">OKIT_0858</name>
</gene>
<dbReference type="eggNOG" id="COG1136">
    <property type="taxonomic scope" value="Bacteria"/>
</dbReference>
<dbReference type="PANTHER" id="PTHR24220">
    <property type="entry name" value="IMPORT ATP-BINDING PROTEIN"/>
    <property type="match status" value="1"/>
</dbReference>
<feature type="domain" description="ABC transporter" evidence="2">
    <location>
        <begin position="3"/>
        <end position="223"/>
    </location>
</feature>
<sequence length="223" mass="24785">MTLTVQKLTQYADHSKKYLYKNVSLKFDNAGFYAVVGQRELMLFLAGLKSPTSGTVNFNGKNIQKIGLNKYRNEKISLLFSDGNLIDYMTPVENIMSALSITNSKHAGSKRYAMDLLSQVGVENSFLKRVVSDLSLEQRQLIALARALAVDAPIILADNPTEKLDTAAAKRLLTAFAAAAHEWKKTVIISTDSEELASRADVRIKFQDHHFVTEKLSSLQSTK</sequence>
<dbReference type="Pfam" id="PF00005">
    <property type="entry name" value="ABC_tran"/>
    <property type="match status" value="1"/>
</dbReference>